<evidence type="ECO:0000313" key="22">
    <source>
        <dbReference type="EMBL" id="TKB46691.1"/>
    </source>
</evidence>
<name>A0A4U1B9F2_9GAMM</name>
<comment type="cofactor">
    <cofactor evidence="17">
        <name>Mg(2+)</name>
        <dbReference type="ChEBI" id="CHEBI:18420"/>
    </cofactor>
</comment>
<dbReference type="PROSITE" id="PS51385">
    <property type="entry name" value="YJEF_N"/>
    <property type="match status" value="1"/>
</dbReference>
<dbReference type="InterPro" id="IPR029056">
    <property type="entry name" value="Ribokinase-like"/>
</dbReference>
<evidence type="ECO:0000256" key="3">
    <source>
        <dbReference type="ARBA" id="ARBA00006001"/>
    </source>
</evidence>
<evidence type="ECO:0000256" key="10">
    <source>
        <dbReference type="ARBA" id="ARBA00023027"/>
    </source>
</evidence>
<dbReference type="HAMAP" id="MF_01965">
    <property type="entry name" value="NADHX_dehydratase"/>
    <property type="match status" value="1"/>
</dbReference>
<dbReference type="PIRSF" id="PIRSF017184">
    <property type="entry name" value="Nnr"/>
    <property type="match status" value="1"/>
</dbReference>
<evidence type="ECO:0000256" key="16">
    <source>
        <dbReference type="ARBA" id="ARBA00049209"/>
    </source>
</evidence>
<feature type="binding site" evidence="18">
    <location>
        <position position="136"/>
    </location>
    <ligand>
        <name>K(+)</name>
        <dbReference type="ChEBI" id="CHEBI:29103"/>
    </ligand>
</feature>
<feature type="domain" description="YjeF C-terminal" evidence="20">
    <location>
        <begin position="235"/>
        <end position="500"/>
    </location>
</feature>
<feature type="binding site" evidence="17">
    <location>
        <begin position="413"/>
        <end position="417"/>
    </location>
    <ligand>
        <name>AMP</name>
        <dbReference type="ChEBI" id="CHEBI:456215"/>
    </ligand>
</feature>
<comment type="similarity">
    <text evidence="3 19">In the N-terminal section; belongs to the NnrE/AIBP family.</text>
</comment>
<comment type="caution">
    <text evidence="22">The sequence shown here is derived from an EMBL/GenBank/DDBJ whole genome shotgun (WGS) entry which is preliminary data.</text>
</comment>
<protein>
    <recommendedName>
        <fullName evidence="19">Bifunctional NAD(P)H-hydrate repair enzyme</fullName>
    </recommendedName>
    <alternativeName>
        <fullName evidence="19">Nicotinamide nucleotide repair protein</fullName>
    </alternativeName>
    <domain>
        <recommendedName>
            <fullName evidence="19">ADP-dependent (S)-NAD(P)H-hydrate dehydratase</fullName>
            <ecNumber evidence="19">4.2.1.136</ecNumber>
        </recommendedName>
        <alternativeName>
            <fullName evidence="19">ADP-dependent NAD(P)HX dehydratase</fullName>
        </alternativeName>
    </domain>
    <domain>
        <recommendedName>
            <fullName evidence="19">NAD(P)H-hydrate epimerase</fullName>
            <ecNumber evidence="19">5.1.99.6</ecNumber>
        </recommendedName>
    </domain>
</protein>
<dbReference type="GO" id="GO:0110051">
    <property type="term" value="P:metabolite repair"/>
    <property type="evidence" value="ECO:0007669"/>
    <property type="project" value="TreeGrafter"/>
</dbReference>
<evidence type="ECO:0000256" key="19">
    <source>
        <dbReference type="PIRNR" id="PIRNR017184"/>
    </source>
</evidence>
<keyword evidence="7 17" id="KW-0067">ATP-binding</keyword>
<comment type="similarity">
    <text evidence="18">Belongs to the NnrE/AIBP family.</text>
</comment>
<dbReference type="InterPro" id="IPR000631">
    <property type="entry name" value="CARKD"/>
</dbReference>
<evidence type="ECO:0000313" key="23">
    <source>
        <dbReference type="Proteomes" id="UP000307999"/>
    </source>
</evidence>
<feature type="binding site" evidence="17">
    <location>
        <position position="270"/>
    </location>
    <ligand>
        <name>(6S)-NADPHX</name>
        <dbReference type="ChEBI" id="CHEBI:64076"/>
    </ligand>
</feature>
<dbReference type="HAMAP" id="MF_01966">
    <property type="entry name" value="NADHX_epimerase"/>
    <property type="match status" value="1"/>
</dbReference>
<dbReference type="GO" id="GO:0052855">
    <property type="term" value="F:ADP-dependent NAD(P)H-hydrate dehydratase activity"/>
    <property type="evidence" value="ECO:0007669"/>
    <property type="project" value="UniProtKB-UniRule"/>
</dbReference>
<evidence type="ECO:0000256" key="6">
    <source>
        <dbReference type="ARBA" id="ARBA00022741"/>
    </source>
</evidence>
<dbReference type="InterPro" id="IPR036652">
    <property type="entry name" value="YjeF_N_dom_sf"/>
</dbReference>
<accession>A0A4U1B9F2</accession>
<feature type="binding site" evidence="17">
    <location>
        <position position="330"/>
    </location>
    <ligand>
        <name>(6S)-NADPHX</name>
        <dbReference type="ChEBI" id="CHEBI:64076"/>
    </ligand>
</feature>
<evidence type="ECO:0000256" key="17">
    <source>
        <dbReference type="HAMAP-Rule" id="MF_01965"/>
    </source>
</evidence>
<comment type="caution">
    <text evidence="18">Lacks conserved residue(s) required for the propagation of feature annotation.</text>
</comment>
<comment type="function">
    <text evidence="17">Catalyzes the dehydration of the S-form of NAD(P)HX at the expense of ADP, which is converted to AMP. Together with NAD(P)HX epimerase, which catalyzes the epimerization of the S- and R-forms, the enzyme allows the repair of both epimers of NAD(P)HX, a damaged form of NAD(P)H that is a result of enzymatic or heat-dependent hydration.</text>
</comment>
<keyword evidence="12 17" id="KW-0456">Lyase</keyword>
<comment type="catalytic activity">
    <reaction evidence="16 17 19">
        <text>(6S)-NADPHX + ADP = AMP + phosphate + NADPH + H(+)</text>
        <dbReference type="Rhea" id="RHEA:32235"/>
        <dbReference type="ChEBI" id="CHEBI:15378"/>
        <dbReference type="ChEBI" id="CHEBI:43474"/>
        <dbReference type="ChEBI" id="CHEBI:57783"/>
        <dbReference type="ChEBI" id="CHEBI:64076"/>
        <dbReference type="ChEBI" id="CHEBI:456215"/>
        <dbReference type="ChEBI" id="CHEBI:456216"/>
        <dbReference type="EC" id="4.2.1.136"/>
    </reaction>
</comment>
<evidence type="ECO:0000259" key="20">
    <source>
        <dbReference type="PROSITE" id="PS51383"/>
    </source>
</evidence>
<keyword evidence="9 18" id="KW-0630">Potassium</keyword>
<gene>
    <name evidence="17" type="primary">nnrD</name>
    <name evidence="18" type="synonym">nnrE</name>
    <name evidence="22" type="ORF">E8M12_03815</name>
</gene>
<proteinExistence type="inferred from homology"/>
<dbReference type="GO" id="GO:0046496">
    <property type="term" value="P:nicotinamide nucleotide metabolic process"/>
    <property type="evidence" value="ECO:0007669"/>
    <property type="project" value="UniProtKB-UniRule"/>
</dbReference>
<feature type="binding site" evidence="18">
    <location>
        <position position="151"/>
    </location>
    <ligand>
        <name>(6S)-NADPHX</name>
        <dbReference type="ChEBI" id="CHEBI:64076"/>
    </ligand>
</feature>
<feature type="binding site" evidence="17">
    <location>
        <position position="442"/>
    </location>
    <ligand>
        <name>(6S)-NADPHX</name>
        <dbReference type="ChEBI" id="CHEBI:64076"/>
    </ligand>
</feature>
<dbReference type="AlphaFoldDB" id="A0A4U1B9F2"/>
<dbReference type="SUPFAM" id="SSF53613">
    <property type="entry name" value="Ribokinase-like"/>
    <property type="match status" value="1"/>
</dbReference>
<feature type="binding site" evidence="18">
    <location>
        <position position="172"/>
    </location>
    <ligand>
        <name>K(+)</name>
        <dbReference type="ChEBI" id="CHEBI:29103"/>
    </ligand>
</feature>
<feature type="binding site" evidence="18">
    <location>
        <begin position="140"/>
        <end position="146"/>
    </location>
    <ligand>
        <name>(6S)-NADPHX</name>
        <dbReference type="ChEBI" id="CHEBI:64076"/>
    </ligand>
</feature>
<dbReference type="EC" id="5.1.99.6" evidence="19"/>
<comment type="catalytic activity">
    <reaction evidence="2 18 19">
        <text>(6R)-NADPHX = (6S)-NADPHX</text>
        <dbReference type="Rhea" id="RHEA:32227"/>
        <dbReference type="ChEBI" id="CHEBI:64076"/>
        <dbReference type="ChEBI" id="CHEBI:64077"/>
        <dbReference type="EC" id="5.1.99.6"/>
    </reaction>
</comment>
<dbReference type="Pfam" id="PF01256">
    <property type="entry name" value="Carb_kinase"/>
    <property type="match status" value="1"/>
</dbReference>
<dbReference type="GO" id="GO:0005524">
    <property type="term" value="F:ATP binding"/>
    <property type="evidence" value="ECO:0007669"/>
    <property type="project" value="UniProtKB-UniRule"/>
</dbReference>
<evidence type="ECO:0000256" key="7">
    <source>
        <dbReference type="ARBA" id="ARBA00022840"/>
    </source>
</evidence>
<keyword evidence="13" id="KW-0511">Multifunctional enzyme</keyword>
<sequence>MDENMLPVNINKSIPQQAYHAETVRDNELTIAARLGLMSMQLMQFAGDSAFNLLRQRYPKAKTILVLCGSGNNAGDGLILARLARAANFHVYVHSVVNPDKLNGDAKRACQQFIEQGGQFHKFNDIDVSRIDVIVDGLLGTGLTGKVRENYRYVIELINQLNAPILSLDVPSGLNANTGMPMGCAVHADATVTFVALKHGLLTGQAADYCGQVFLAGLGIQDEFAKLCNDDVGIIANDNVPFLRRRCRSSHKGDSGRVLLVGGNQSTMGAISLAGQASLRCGAGLVSIACHPQYRGFLLASCPEMMLVTDFEEQLTEQLKSADSIVLGPGLGLDEWAQQLFVKTLNTDKPMIVDGDGLTLLAQSQHSRDNWILTPHPKEAARLLNISVAQVMADRFEAVKSIALQYGGICILKGAGTLISDGVQVAINTSGNPGMASGGMGDLLTGILAALRLQSATDFEACCTGVFFHGKAADLACEDGEKGMLASDLLPILRQLVNRT</sequence>
<reference evidence="22 23" key="1">
    <citation type="submission" date="2019-04" db="EMBL/GenBank/DDBJ databases">
        <title>Thalassotalea guangxiensis sp. nov., isolated from sediment of the coastal wetland.</title>
        <authorList>
            <person name="Zheng S."/>
            <person name="Zhang D."/>
        </authorList>
    </citation>
    <scope>NUCLEOTIDE SEQUENCE [LARGE SCALE GENOMIC DNA]</scope>
    <source>
        <strain evidence="22 23">ZS-4</strain>
    </source>
</reference>
<evidence type="ECO:0000256" key="12">
    <source>
        <dbReference type="ARBA" id="ARBA00023239"/>
    </source>
</evidence>
<dbReference type="InterPro" id="IPR030677">
    <property type="entry name" value="Nnr"/>
</dbReference>
<feature type="binding site" evidence="17">
    <location>
        <position position="376"/>
    </location>
    <ligand>
        <name>(6S)-NADPHX</name>
        <dbReference type="ChEBI" id="CHEBI:64076"/>
    </ligand>
</feature>
<evidence type="ECO:0000256" key="14">
    <source>
        <dbReference type="ARBA" id="ARBA00025153"/>
    </source>
</evidence>
<evidence type="ECO:0000256" key="4">
    <source>
        <dbReference type="ARBA" id="ARBA00009524"/>
    </source>
</evidence>
<dbReference type="PANTHER" id="PTHR12592">
    <property type="entry name" value="ATP-DEPENDENT (S)-NAD(P)H-HYDRATE DEHYDRATASE FAMILY MEMBER"/>
    <property type="match status" value="1"/>
</dbReference>
<evidence type="ECO:0000256" key="9">
    <source>
        <dbReference type="ARBA" id="ARBA00022958"/>
    </source>
</evidence>
<feature type="binding site" evidence="17">
    <location>
        <position position="441"/>
    </location>
    <ligand>
        <name>AMP</name>
        <dbReference type="ChEBI" id="CHEBI:456215"/>
    </ligand>
</feature>
<dbReference type="CDD" id="cd01171">
    <property type="entry name" value="YXKO-related"/>
    <property type="match status" value="1"/>
</dbReference>
<dbReference type="NCBIfam" id="TIGR00197">
    <property type="entry name" value="yjeF_nterm"/>
    <property type="match status" value="1"/>
</dbReference>
<dbReference type="Proteomes" id="UP000307999">
    <property type="component" value="Unassembled WGS sequence"/>
</dbReference>
<dbReference type="GO" id="GO:0046872">
    <property type="term" value="F:metal ion binding"/>
    <property type="evidence" value="ECO:0007669"/>
    <property type="project" value="UniProtKB-UniRule"/>
</dbReference>
<feature type="domain" description="YjeF N-terminal" evidence="21">
    <location>
        <begin position="24"/>
        <end position="226"/>
    </location>
</feature>
<evidence type="ECO:0000256" key="13">
    <source>
        <dbReference type="ARBA" id="ARBA00023268"/>
    </source>
</evidence>
<dbReference type="SUPFAM" id="SSF64153">
    <property type="entry name" value="YjeF N-terminal domain-like"/>
    <property type="match status" value="1"/>
</dbReference>
<comment type="catalytic activity">
    <reaction evidence="15 17 19">
        <text>(6S)-NADHX + ADP = AMP + phosphate + NADH + H(+)</text>
        <dbReference type="Rhea" id="RHEA:32223"/>
        <dbReference type="ChEBI" id="CHEBI:15378"/>
        <dbReference type="ChEBI" id="CHEBI:43474"/>
        <dbReference type="ChEBI" id="CHEBI:57945"/>
        <dbReference type="ChEBI" id="CHEBI:64074"/>
        <dbReference type="ChEBI" id="CHEBI:456215"/>
        <dbReference type="ChEBI" id="CHEBI:456216"/>
        <dbReference type="EC" id="4.2.1.136"/>
    </reaction>
</comment>
<feature type="binding site" evidence="18">
    <location>
        <position position="73"/>
    </location>
    <ligand>
        <name>K(+)</name>
        <dbReference type="ChEBI" id="CHEBI:29103"/>
    </ligand>
</feature>
<evidence type="ECO:0000256" key="1">
    <source>
        <dbReference type="ARBA" id="ARBA00000013"/>
    </source>
</evidence>
<comment type="catalytic activity">
    <reaction evidence="1 18 19">
        <text>(6R)-NADHX = (6S)-NADHX</text>
        <dbReference type="Rhea" id="RHEA:32215"/>
        <dbReference type="ChEBI" id="CHEBI:64074"/>
        <dbReference type="ChEBI" id="CHEBI:64075"/>
        <dbReference type="EC" id="5.1.99.6"/>
    </reaction>
</comment>
<dbReference type="OrthoDB" id="9806925at2"/>
<keyword evidence="8 17" id="KW-0521">NADP</keyword>
<dbReference type="Gene3D" id="3.40.50.10260">
    <property type="entry name" value="YjeF N-terminal domain"/>
    <property type="match status" value="1"/>
</dbReference>
<dbReference type="PANTHER" id="PTHR12592:SF0">
    <property type="entry name" value="ATP-DEPENDENT (S)-NAD(P)H-HYDRATE DEHYDRATASE"/>
    <property type="match status" value="1"/>
</dbReference>
<evidence type="ECO:0000259" key="21">
    <source>
        <dbReference type="PROSITE" id="PS51385"/>
    </source>
</evidence>
<comment type="function">
    <text evidence="14 19">Bifunctional enzyme that catalyzes the epimerization of the S- and R-forms of NAD(P)HX and the dehydration of the S-form of NAD(P)HX at the expense of ADP, which is converted to AMP. This allows the repair of both epimers of NAD(P)HX, a damaged form of NAD(P)H that is a result of enzymatic or heat-dependent hydration.</text>
</comment>
<keyword evidence="10 17" id="KW-0520">NAD</keyword>
<keyword evidence="5 18" id="KW-0479">Metal-binding</keyword>
<dbReference type="InterPro" id="IPR004443">
    <property type="entry name" value="YjeF_N_dom"/>
</dbReference>
<feature type="binding site" evidence="18">
    <location>
        <position position="169"/>
    </location>
    <ligand>
        <name>(6S)-NADPHX</name>
        <dbReference type="ChEBI" id="CHEBI:64076"/>
    </ligand>
</feature>
<dbReference type="PROSITE" id="PS01049">
    <property type="entry name" value="YJEF_C_1"/>
    <property type="match status" value="1"/>
</dbReference>
<evidence type="ECO:0000256" key="15">
    <source>
        <dbReference type="ARBA" id="ARBA00048238"/>
    </source>
</evidence>
<evidence type="ECO:0000256" key="8">
    <source>
        <dbReference type="ARBA" id="ARBA00022857"/>
    </source>
</evidence>
<dbReference type="InterPro" id="IPR017953">
    <property type="entry name" value="Carbohydrate_kinase_pred_CS"/>
</dbReference>
<organism evidence="22 23">
    <name type="scientific">Thalassotalea mangrovi</name>
    <dbReference type="NCBI Taxonomy" id="2572245"/>
    <lineage>
        <taxon>Bacteria</taxon>
        <taxon>Pseudomonadati</taxon>
        <taxon>Pseudomonadota</taxon>
        <taxon>Gammaproteobacteria</taxon>
        <taxon>Alteromonadales</taxon>
        <taxon>Colwelliaceae</taxon>
        <taxon>Thalassotalea</taxon>
    </lineage>
</organism>
<keyword evidence="6 17" id="KW-0547">Nucleotide-binding</keyword>
<dbReference type="Pfam" id="PF03853">
    <property type="entry name" value="YjeF_N"/>
    <property type="match status" value="1"/>
</dbReference>
<comment type="function">
    <text evidence="18">Catalyzes the epimerization of the S- and R-forms of NAD(P)HX, a damaged form of NAD(P)H that is a result of enzymatic or heat-dependent hydration. This is a prerequisite for the S-specific NAD(P)H-hydrate dehydratase to allow the repair of both epimers of NAD(P)HX.</text>
</comment>
<comment type="similarity">
    <text evidence="17">Belongs to the NnrD/CARKD family.</text>
</comment>
<dbReference type="EC" id="4.2.1.136" evidence="19"/>
<evidence type="ECO:0000256" key="5">
    <source>
        <dbReference type="ARBA" id="ARBA00022723"/>
    </source>
</evidence>
<evidence type="ECO:0000256" key="2">
    <source>
        <dbReference type="ARBA" id="ARBA00000909"/>
    </source>
</evidence>
<dbReference type="NCBIfam" id="TIGR00196">
    <property type="entry name" value="yjeF_cterm"/>
    <property type="match status" value="1"/>
</dbReference>
<keyword evidence="11 18" id="KW-0413">Isomerase</keyword>
<keyword evidence="23" id="KW-1185">Reference proteome</keyword>
<evidence type="ECO:0000256" key="11">
    <source>
        <dbReference type="ARBA" id="ARBA00023235"/>
    </source>
</evidence>
<dbReference type="EMBL" id="SWDB01000007">
    <property type="protein sequence ID" value="TKB46691.1"/>
    <property type="molecule type" value="Genomic_DNA"/>
</dbReference>
<evidence type="ECO:0000256" key="18">
    <source>
        <dbReference type="HAMAP-Rule" id="MF_01966"/>
    </source>
</evidence>
<comment type="subunit">
    <text evidence="17">Homotetramer.</text>
</comment>
<dbReference type="PROSITE" id="PS51383">
    <property type="entry name" value="YJEF_C_3"/>
    <property type="match status" value="1"/>
</dbReference>
<comment type="cofactor">
    <cofactor evidence="18 19">
        <name>K(+)</name>
        <dbReference type="ChEBI" id="CHEBI:29103"/>
    </cofactor>
    <text evidence="18 19">Binds 1 potassium ion per subunit.</text>
</comment>
<dbReference type="Gene3D" id="3.40.1190.20">
    <property type="match status" value="1"/>
</dbReference>
<dbReference type="GO" id="GO:0052856">
    <property type="term" value="F:NAD(P)HX epimerase activity"/>
    <property type="evidence" value="ECO:0007669"/>
    <property type="project" value="UniProtKB-UniRule"/>
</dbReference>
<comment type="similarity">
    <text evidence="4 19">In the C-terminal section; belongs to the NnrD/CARKD family.</text>
</comment>